<dbReference type="GO" id="GO:0006629">
    <property type="term" value="P:lipid metabolic process"/>
    <property type="evidence" value="ECO:0007669"/>
    <property type="project" value="UniProtKB-KW"/>
</dbReference>
<comment type="caution">
    <text evidence="10">The sequence shown here is derived from an EMBL/GenBank/DDBJ whole genome shotgun (WGS) entry which is preliminary data.</text>
</comment>
<evidence type="ECO:0000313" key="10">
    <source>
        <dbReference type="EMBL" id="KAL2088632.1"/>
    </source>
</evidence>
<reference evidence="10 11" key="1">
    <citation type="submission" date="2024-09" db="EMBL/GenBank/DDBJ databases">
        <title>A chromosome-level genome assembly of Gray's grenadier anchovy, Coilia grayii.</title>
        <authorList>
            <person name="Fu Z."/>
        </authorList>
    </citation>
    <scope>NUCLEOTIDE SEQUENCE [LARGE SCALE GENOMIC DNA]</scope>
    <source>
        <strain evidence="10">G4</strain>
        <tissue evidence="10">Muscle</tissue>
    </source>
</reference>
<protein>
    <recommendedName>
        <fullName evidence="2">Seipin</fullName>
    </recommendedName>
</protein>
<comment type="subcellular location">
    <subcellularLocation>
        <location evidence="1">Endoplasmic reticulum membrane</location>
        <topology evidence="1">Multi-pass membrane protein</topology>
    </subcellularLocation>
</comment>
<keyword evidence="3 9" id="KW-0812">Transmembrane</keyword>
<feature type="compositionally biased region" description="Polar residues" evidence="8">
    <location>
        <begin position="435"/>
        <end position="445"/>
    </location>
</feature>
<organism evidence="10 11">
    <name type="scientific">Coilia grayii</name>
    <name type="common">Gray's grenadier anchovy</name>
    <dbReference type="NCBI Taxonomy" id="363190"/>
    <lineage>
        <taxon>Eukaryota</taxon>
        <taxon>Metazoa</taxon>
        <taxon>Chordata</taxon>
        <taxon>Craniata</taxon>
        <taxon>Vertebrata</taxon>
        <taxon>Euteleostomi</taxon>
        <taxon>Actinopterygii</taxon>
        <taxon>Neopterygii</taxon>
        <taxon>Teleostei</taxon>
        <taxon>Clupei</taxon>
        <taxon>Clupeiformes</taxon>
        <taxon>Clupeoidei</taxon>
        <taxon>Engraulidae</taxon>
        <taxon>Coilinae</taxon>
        <taxon>Coilia</taxon>
    </lineage>
</organism>
<feature type="region of interest" description="Disordered" evidence="8">
    <location>
        <begin position="382"/>
        <end position="445"/>
    </location>
</feature>
<dbReference type="CDD" id="cd23995">
    <property type="entry name" value="Seipin_BSCL2_like"/>
    <property type="match status" value="1"/>
</dbReference>
<dbReference type="PANTHER" id="PTHR21212:SF0">
    <property type="entry name" value="SEIPIN"/>
    <property type="match status" value="1"/>
</dbReference>
<feature type="transmembrane region" description="Helical" evidence="9">
    <location>
        <begin position="245"/>
        <end position="268"/>
    </location>
</feature>
<gene>
    <name evidence="10" type="ORF">ACEWY4_015531</name>
</gene>
<proteinExistence type="predicted"/>
<dbReference type="AlphaFoldDB" id="A0ABD1JNG3"/>
<feature type="transmembrane region" description="Helical" evidence="9">
    <location>
        <begin position="307"/>
        <end position="328"/>
    </location>
</feature>
<dbReference type="InterPro" id="IPR009617">
    <property type="entry name" value="Seipin"/>
</dbReference>
<keyword evidence="5 9" id="KW-1133">Transmembrane helix</keyword>
<dbReference type="Pfam" id="PF06775">
    <property type="entry name" value="Seipin"/>
    <property type="match status" value="1"/>
</dbReference>
<dbReference type="GO" id="GO:0005789">
    <property type="term" value="C:endoplasmic reticulum membrane"/>
    <property type="evidence" value="ECO:0007669"/>
    <property type="project" value="UniProtKB-SubCell"/>
</dbReference>
<dbReference type="EMBL" id="JBHFQA010000013">
    <property type="protein sequence ID" value="KAL2088632.1"/>
    <property type="molecule type" value="Genomic_DNA"/>
</dbReference>
<sequence>MEFEGGNAEEQLSEAELLGQVQTLMYRLLEAFKLLSVRAQQRALQLAVMVCLQALLLWVSVFLYGTFYYTYMPRASYSTPVHFYYSADCQLSAVCSFPMANVSLLSKDRDHVMTYGQPYRISLELEMPESPANQNLGMFMVKMTAYGKGEKTISTAARSTMLHYHSALLQMMATVLLSPLLLSGASEQKQLVTIELFSDYTENSYVPTAGAVIELQSHQVQVYSSHLFIHAHFTGIRYVLFNFPVLSAVVGVASVFIFLSIVILIGSVQHSWNIQISQSGVNKHTNTNTHTHTHTGAGTHRHVPKLLFAYTFTNITFNHVSMCMFFFFCFYTEEANYHTTPPTLPQSNDPPVEACNVMEESIPEGAGDAEQKPVMGESVLEGAEVSEPKPALQPDQEGQAEAVCAEAEDKQQMAGRNKTELEGSSGIPKVLAPSEEQQTMRCIIS</sequence>
<evidence type="ECO:0000256" key="3">
    <source>
        <dbReference type="ARBA" id="ARBA00022692"/>
    </source>
</evidence>
<feature type="compositionally biased region" description="Basic and acidic residues" evidence="8">
    <location>
        <begin position="407"/>
        <end position="421"/>
    </location>
</feature>
<evidence type="ECO:0000256" key="6">
    <source>
        <dbReference type="ARBA" id="ARBA00023098"/>
    </source>
</evidence>
<evidence type="ECO:0000313" key="11">
    <source>
        <dbReference type="Proteomes" id="UP001591681"/>
    </source>
</evidence>
<evidence type="ECO:0000256" key="5">
    <source>
        <dbReference type="ARBA" id="ARBA00022989"/>
    </source>
</evidence>
<feature type="transmembrane region" description="Helical" evidence="9">
    <location>
        <begin position="83"/>
        <end position="105"/>
    </location>
</feature>
<evidence type="ECO:0000256" key="4">
    <source>
        <dbReference type="ARBA" id="ARBA00022824"/>
    </source>
</evidence>
<dbReference type="GO" id="GO:0140042">
    <property type="term" value="P:lipid droplet formation"/>
    <property type="evidence" value="ECO:0007669"/>
    <property type="project" value="UniProtKB-ARBA"/>
</dbReference>
<keyword evidence="6" id="KW-0443">Lipid metabolism</keyword>
<dbReference type="PANTHER" id="PTHR21212">
    <property type="entry name" value="BERNARDINELLI-SEIP CONGENITAL LIPODYSTROPHY 2 HOMOLOG BSCL2 PROTEIN"/>
    <property type="match status" value="1"/>
</dbReference>
<evidence type="ECO:0000256" key="2">
    <source>
        <dbReference type="ARBA" id="ARBA00022064"/>
    </source>
</evidence>
<keyword evidence="11" id="KW-1185">Reference proteome</keyword>
<keyword evidence="4" id="KW-0256">Endoplasmic reticulum</keyword>
<dbReference type="Proteomes" id="UP001591681">
    <property type="component" value="Unassembled WGS sequence"/>
</dbReference>
<evidence type="ECO:0000256" key="7">
    <source>
        <dbReference type="ARBA" id="ARBA00023136"/>
    </source>
</evidence>
<name>A0ABD1JNG3_9TELE</name>
<evidence type="ECO:0000256" key="9">
    <source>
        <dbReference type="SAM" id="Phobius"/>
    </source>
</evidence>
<feature type="transmembrane region" description="Helical" evidence="9">
    <location>
        <begin position="43"/>
        <end position="71"/>
    </location>
</feature>
<evidence type="ECO:0000256" key="1">
    <source>
        <dbReference type="ARBA" id="ARBA00004477"/>
    </source>
</evidence>
<accession>A0ABD1JNG3</accession>
<keyword evidence="7 9" id="KW-0472">Membrane</keyword>
<evidence type="ECO:0000256" key="8">
    <source>
        <dbReference type="SAM" id="MobiDB-lite"/>
    </source>
</evidence>